<dbReference type="Gene3D" id="3.40.50.1820">
    <property type="entry name" value="alpha/beta hydrolase"/>
    <property type="match status" value="1"/>
</dbReference>
<dbReference type="GO" id="GO:0016042">
    <property type="term" value="P:lipid catabolic process"/>
    <property type="evidence" value="ECO:0007669"/>
    <property type="project" value="UniProtKB-KW"/>
</dbReference>
<feature type="chain" id="PRO_5005134523" description="Carboxylic ester hydrolase" evidence="5">
    <location>
        <begin position="18"/>
        <end position="565"/>
    </location>
</feature>
<dbReference type="EC" id="3.1.1.-" evidence="5"/>
<gene>
    <name evidence="7" type="ORF">WAN_6337</name>
</gene>
<comment type="similarity">
    <text evidence="2 5">Belongs to the type-B carboxylesterase/lipase family.</text>
</comment>
<dbReference type="AlphaFoldDB" id="H6UWN6"/>
<proteinExistence type="inferred from homology"/>
<dbReference type="PANTHER" id="PTHR11559">
    <property type="entry name" value="CARBOXYLESTERASE"/>
    <property type="match status" value="1"/>
</dbReference>
<sequence length="565" mass="62461">MLFNIIALTALIPIASTAPITDTSSPPIVQIQNGSIQGDYLETFNQNVFLGIPYAQPPLGSLRFKPPQSLNNTWNETKIFNQYSDACIASGASDNKLLPQSENCLTVNVVKPHGAGNENLPVAIWIYGGGFQDGSSSRPAYNLSYIVQNGVEIGKPFIGVSFNYRLSGLGFLGGQEVVNKGFTNVGLRDQIKAIHWIHENIHQFGGDSDHLVIWGESAGAISVSKLLSSNQLGDYVKGAIIESGPALFPNITSGANEARQIDYNTLSNYFNCSEATDSLECLQYVDINELFHVFNVSNGVLQTGFRYPYIDGDIIPKSSYQILSDNQSLRIPLLIGTSTDEGSQFVPKNLNTTEELKEFLKGAFPSLTDSSINKLDELYPIDDPLVSTPLDPSSYSKLSVSYPPTFGAQYPRLATLYGDLVFFGQSRIMSKFYSQQSPVYKYRFNIPDLETSNQSYYGAGHFQEVVYVFDNDQAPIDTSSGATWNPSPKSPAIAESISKIWVNFITDLNPNVDQTKIPIETPEWPEYKDGEQNMVFDLNGFYLEKDDKRAQQIEFIESINSQLNS</sequence>
<protein>
    <recommendedName>
        <fullName evidence="5">Carboxylic ester hydrolase</fullName>
        <ecNumber evidence="5">3.1.1.-</ecNumber>
    </recommendedName>
</protein>
<dbReference type="GO" id="GO:0004806">
    <property type="term" value="F:triacylglycerol lipase activity"/>
    <property type="evidence" value="ECO:0007669"/>
    <property type="project" value="UniProtKB-EC"/>
</dbReference>
<dbReference type="InterPro" id="IPR050309">
    <property type="entry name" value="Type-B_Carboxylest/Lipase"/>
</dbReference>
<evidence type="ECO:0000256" key="3">
    <source>
        <dbReference type="ARBA" id="ARBA00022801"/>
    </source>
</evidence>
<dbReference type="SUPFAM" id="SSF53474">
    <property type="entry name" value="alpha/beta-Hydrolases"/>
    <property type="match status" value="1"/>
</dbReference>
<reference evidence="7" key="1">
    <citation type="journal article" date="2012" name="FEMS Yeast Res.">
        <title>Genome sequence of Wickerhamomyces anomalus DSM 6766 reveals genetic basis of biotechnologically important antimicrobial activities.</title>
        <authorList>
            <person name="Schneider J."/>
            <person name="Rupp O."/>
            <person name="Trost E."/>
            <person name="Jaenicke S."/>
            <person name="Passoth V."/>
            <person name="Goesmann A."/>
            <person name="Tauch A."/>
            <person name="Brinkrolf K."/>
        </authorList>
    </citation>
    <scope>NUCLEOTIDE SEQUENCE</scope>
    <source>
        <strain evidence="7">NRRL Y-366</strain>
    </source>
</reference>
<keyword evidence="4" id="KW-0443">Lipid metabolism</keyword>
<accession>H6UWN6</accession>
<evidence type="ECO:0000256" key="2">
    <source>
        <dbReference type="ARBA" id="ARBA00005964"/>
    </source>
</evidence>
<dbReference type="InterPro" id="IPR002018">
    <property type="entry name" value="CarbesteraseB"/>
</dbReference>
<evidence type="ECO:0000313" key="7">
    <source>
        <dbReference type="EMBL" id="AEZ66631.1"/>
    </source>
</evidence>
<evidence type="ECO:0000256" key="1">
    <source>
        <dbReference type="ARBA" id="ARBA00001024"/>
    </source>
</evidence>
<dbReference type="InterPro" id="IPR019826">
    <property type="entry name" value="Carboxylesterase_B_AS"/>
</dbReference>
<evidence type="ECO:0000256" key="4">
    <source>
        <dbReference type="ARBA" id="ARBA00022963"/>
    </source>
</evidence>
<dbReference type="Pfam" id="PF00135">
    <property type="entry name" value="COesterase"/>
    <property type="match status" value="1"/>
</dbReference>
<keyword evidence="5" id="KW-0732">Signal</keyword>
<comment type="catalytic activity">
    <reaction evidence="1">
        <text>a triacylglycerol + H2O = a diacylglycerol + a fatty acid + H(+)</text>
        <dbReference type="Rhea" id="RHEA:12044"/>
        <dbReference type="ChEBI" id="CHEBI:15377"/>
        <dbReference type="ChEBI" id="CHEBI:15378"/>
        <dbReference type="ChEBI" id="CHEBI:17855"/>
        <dbReference type="ChEBI" id="CHEBI:18035"/>
        <dbReference type="ChEBI" id="CHEBI:28868"/>
        <dbReference type="EC" id="3.1.1.3"/>
    </reaction>
</comment>
<dbReference type="SMR" id="H6UWN6"/>
<feature type="signal peptide" evidence="5">
    <location>
        <begin position="1"/>
        <end position="17"/>
    </location>
</feature>
<keyword evidence="4" id="KW-0442">Lipid degradation</keyword>
<organism evidence="7">
    <name type="scientific">Wickerhamomyces anomalus</name>
    <name type="common">Yeast</name>
    <name type="synonym">Hansenula anomala</name>
    <dbReference type="NCBI Taxonomy" id="4927"/>
    <lineage>
        <taxon>Eukaryota</taxon>
        <taxon>Fungi</taxon>
        <taxon>Dikarya</taxon>
        <taxon>Ascomycota</taxon>
        <taxon>Saccharomycotina</taxon>
        <taxon>Saccharomycetes</taxon>
        <taxon>Phaffomycetales</taxon>
        <taxon>Wickerhamomycetaceae</taxon>
        <taxon>Wickerhamomyces</taxon>
    </lineage>
</organism>
<evidence type="ECO:0000259" key="6">
    <source>
        <dbReference type="Pfam" id="PF00135"/>
    </source>
</evidence>
<dbReference type="PROSITE" id="PS00122">
    <property type="entry name" value="CARBOXYLESTERASE_B_1"/>
    <property type="match status" value="1"/>
</dbReference>
<evidence type="ECO:0000256" key="5">
    <source>
        <dbReference type="RuleBase" id="RU361235"/>
    </source>
</evidence>
<dbReference type="InterPro" id="IPR029058">
    <property type="entry name" value="AB_hydrolase_fold"/>
</dbReference>
<dbReference type="EMBL" id="JN701435">
    <property type="protein sequence ID" value="AEZ66631.1"/>
    <property type="molecule type" value="Genomic_DNA"/>
</dbReference>
<dbReference type="ESTHER" id="hanan-h6uwn6">
    <property type="family name" value="Fungal_carboxylesterase_lipase"/>
</dbReference>
<feature type="domain" description="Carboxylesterase type B" evidence="6">
    <location>
        <begin position="26"/>
        <end position="538"/>
    </location>
</feature>
<keyword evidence="3 5" id="KW-0378">Hydrolase</keyword>
<name>H6UWN6_WICAO</name>